<evidence type="ECO:0000256" key="1">
    <source>
        <dbReference type="SAM" id="MobiDB-lite"/>
    </source>
</evidence>
<reference evidence="3 4" key="1">
    <citation type="journal article" date="2014" name="Agronomy (Basel)">
        <title>A Draft Genome Sequence for Ensete ventricosum, the Drought-Tolerant Tree Against Hunger.</title>
        <authorList>
            <person name="Harrison J."/>
            <person name="Moore K.A."/>
            <person name="Paszkiewicz K."/>
            <person name="Jones T."/>
            <person name="Grant M."/>
            <person name="Ambacheew D."/>
            <person name="Muzemil S."/>
            <person name="Studholme D.J."/>
        </authorList>
    </citation>
    <scope>NUCLEOTIDE SEQUENCE [LARGE SCALE GENOMIC DNA]</scope>
</reference>
<keyword evidence="2" id="KW-0472">Membrane</keyword>
<protein>
    <submittedName>
        <fullName evidence="3">Uncharacterized protein</fullName>
    </submittedName>
</protein>
<accession>A0A427AJ23</accession>
<gene>
    <name evidence="3" type="ORF">B296_00019100</name>
</gene>
<dbReference type="Gene3D" id="3.20.20.80">
    <property type="entry name" value="Glycosidases"/>
    <property type="match status" value="1"/>
</dbReference>
<feature type="region of interest" description="Disordered" evidence="1">
    <location>
        <begin position="1"/>
        <end position="53"/>
    </location>
</feature>
<keyword evidence="2" id="KW-0812">Transmembrane</keyword>
<dbReference type="AlphaFoldDB" id="A0A427AJ23"/>
<name>A0A427AJ23_ENSVE</name>
<dbReference type="EMBL" id="AMZH03002242">
    <property type="protein sequence ID" value="RRT76267.1"/>
    <property type="molecule type" value="Genomic_DNA"/>
</dbReference>
<comment type="caution">
    <text evidence="3">The sequence shown here is derived from an EMBL/GenBank/DDBJ whole genome shotgun (WGS) entry which is preliminary data.</text>
</comment>
<feature type="non-terminal residue" evidence="3">
    <location>
        <position position="1"/>
    </location>
</feature>
<feature type="compositionally biased region" description="Basic residues" evidence="1">
    <location>
        <begin position="28"/>
        <end position="39"/>
    </location>
</feature>
<dbReference type="Proteomes" id="UP000287651">
    <property type="component" value="Unassembled WGS sequence"/>
</dbReference>
<sequence length="209" mass="23486">HSTPRIEVLTRPHPPSAPRSTACSLCQKHSRRPLHRPTKLKPLPKPSSPGMAGRFSCGLSSNYGVGGRSTEKYYLYRYEQRRPRSTYRCHRRVGPPALYWGPGNPNRPTDEGTVPGGARAVTDSEHGVHSERPVTFVLTRWPERFVVLGTSKQWTMVVQSSLLVLLLFLLPVGYSGVTYDRKAIIIDGQRRILISGSIHYPRSTPEVYL</sequence>
<organism evidence="3 4">
    <name type="scientific">Ensete ventricosum</name>
    <name type="common">Abyssinian banana</name>
    <name type="synonym">Musa ensete</name>
    <dbReference type="NCBI Taxonomy" id="4639"/>
    <lineage>
        <taxon>Eukaryota</taxon>
        <taxon>Viridiplantae</taxon>
        <taxon>Streptophyta</taxon>
        <taxon>Embryophyta</taxon>
        <taxon>Tracheophyta</taxon>
        <taxon>Spermatophyta</taxon>
        <taxon>Magnoliopsida</taxon>
        <taxon>Liliopsida</taxon>
        <taxon>Zingiberales</taxon>
        <taxon>Musaceae</taxon>
        <taxon>Ensete</taxon>
    </lineage>
</organism>
<feature type="transmembrane region" description="Helical" evidence="2">
    <location>
        <begin position="154"/>
        <end position="174"/>
    </location>
</feature>
<keyword evidence="2" id="KW-1133">Transmembrane helix</keyword>
<evidence type="ECO:0000313" key="4">
    <source>
        <dbReference type="Proteomes" id="UP000287651"/>
    </source>
</evidence>
<evidence type="ECO:0000313" key="3">
    <source>
        <dbReference type="EMBL" id="RRT76267.1"/>
    </source>
</evidence>
<evidence type="ECO:0000256" key="2">
    <source>
        <dbReference type="SAM" id="Phobius"/>
    </source>
</evidence>
<proteinExistence type="predicted"/>